<dbReference type="EMBL" id="ML769423">
    <property type="protein sequence ID" value="KAE9403617.1"/>
    <property type="molecule type" value="Genomic_DNA"/>
</dbReference>
<protein>
    <recommendedName>
        <fullName evidence="3">F-box domain-containing protein</fullName>
    </recommendedName>
</protein>
<evidence type="ECO:0000313" key="1">
    <source>
        <dbReference type="EMBL" id="KAE9403617.1"/>
    </source>
</evidence>
<dbReference type="OrthoDB" id="3070253at2759"/>
<proteinExistence type="predicted"/>
<keyword evidence="2" id="KW-1185">Reference proteome</keyword>
<dbReference type="Proteomes" id="UP000799118">
    <property type="component" value="Unassembled WGS sequence"/>
</dbReference>
<organism evidence="1 2">
    <name type="scientific">Gymnopus androsaceus JB14</name>
    <dbReference type="NCBI Taxonomy" id="1447944"/>
    <lineage>
        <taxon>Eukaryota</taxon>
        <taxon>Fungi</taxon>
        <taxon>Dikarya</taxon>
        <taxon>Basidiomycota</taxon>
        <taxon>Agaricomycotina</taxon>
        <taxon>Agaricomycetes</taxon>
        <taxon>Agaricomycetidae</taxon>
        <taxon>Agaricales</taxon>
        <taxon>Marasmiineae</taxon>
        <taxon>Omphalotaceae</taxon>
        <taxon>Gymnopus</taxon>
    </lineage>
</organism>
<gene>
    <name evidence="1" type="ORF">BT96DRAFT_1016856</name>
</gene>
<sequence length="417" mass="47440">MVLPNELVEPILENLYSDKSTLLNCALVGRAWAPASQRGIFQQIVLRLPFPQADKDFATVADAYLKANGRLVEILDENSRLVFYVRRLELREFVIWDSEDLVAYEPIHNSTAELILRLSSVEELSFEQVRWDPLPPMLKEALTNMLKAPQLTGISLGLIVSDKFADVVSLLSHATNLKVLKLEVVRCSNWDITPRTDNVATRSIQLDRLVLKLEDTPFTTFSLADWLQQKSCPFEVRHLLSLRIQYSANLDYHRAASMLDYVGDSLRELQLVTGNPMQAEALNVLHLGHTSNLHILKLFRVMQDDSYTPVPWIQSLFKPFIESGRRCPLQHLTIELLVGHSDALETPQWEQWVALDKLFKKPQFASLESVNVIMVGMNPMPNGVVESLSGKLLFLKQSRKLKATFRLLTGMTDTMVY</sequence>
<accession>A0A6A4I386</accession>
<reference evidence="1" key="1">
    <citation type="journal article" date="2019" name="Environ. Microbiol.">
        <title>Fungal ecological strategies reflected in gene transcription - a case study of two litter decomposers.</title>
        <authorList>
            <person name="Barbi F."/>
            <person name="Kohler A."/>
            <person name="Barry K."/>
            <person name="Baskaran P."/>
            <person name="Daum C."/>
            <person name="Fauchery L."/>
            <person name="Ihrmark K."/>
            <person name="Kuo A."/>
            <person name="LaButti K."/>
            <person name="Lipzen A."/>
            <person name="Morin E."/>
            <person name="Grigoriev I.V."/>
            <person name="Henrissat B."/>
            <person name="Lindahl B."/>
            <person name="Martin F."/>
        </authorList>
    </citation>
    <scope>NUCLEOTIDE SEQUENCE</scope>
    <source>
        <strain evidence="1">JB14</strain>
    </source>
</reference>
<name>A0A6A4I386_9AGAR</name>
<evidence type="ECO:0000313" key="2">
    <source>
        <dbReference type="Proteomes" id="UP000799118"/>
    </source>
</evidence>
<dbReference type="AlphaFoldDB" id="A0A6A4I386"/>
<evidence type="ECO:0008006" key="3">
    <source>
        <dbReference type="Google" id="ProtNLM"/>
    </source>
</evidence>